<keyword evidence="1 4" id="KW-0489">Methyltransferase</keyword>
<dbReference type="InterPro" id="IPR029063">
    <property type="entry name" value="SAM-dependent_MTases_sf"/>
</dbReference>
<reference evidence="4 5" key="1">
    <citation type="journal article" date="2014" name="PLoS Genet.">
        <title>Phylogenetically driven sequencing of extremely halophilic archaea reveals strategies for static and dynamic osmo-response.</title>
        <authorList>
            <person name="Becker E.A."/>
            <person name="Seitzer P.M."/>
            <person name="Tritt A."/>
            <person name="Larsen D."/>
            <person name="Krusor M."/>
            <person name="Yao A.I."/>
            <person name="Wu D."/>
            <person name="Madern D."/>
            <person name="Eisen J.A."/>
            <person name="Darling A.E."/>
            <person name="Facciotti M.T."/>
        </authorList>
    </citation>
    <scope>NUCLEOTIDE SEQUENCE [LARGE SCALE GENOMIC DNA]</scope>
    <source>
        <strain evidence="4 5">DSM 5350</strain>
    </source>
</reference>
<dbReference type="AlphaFoldDB" id="M0MI05"/>
<dbReference type="Pfam" id="PF08241">
    <property type="entry name" value="Methyltransf_11"/>
    <property type="match status" value="1"/>
</dbReference>
<keyword evidence="5" id="KW-1185">Reference proteome</keyword>
<feature type="domain" description="Methyltransferase type 11" evidence="3">
    <location>
        <begin position="90"/>
        <end position="189"/>
    </location>
</feature>
<evidence type="ECO:0000256" key="2">
    <source>
        <dbReference type="ARBA" id="ARBA00022679"/>
    </source>
</evidence>
<dbReference type="EMBL" id="AOMD01000025">
    <property type="protein sequence ID" value="EMA44040.1"/>
    <property type="molecule type" value="Genomic_DNA"/>
</dbReference>
<evidence type="ECO:0000256" key="1">
    <source>
        <dbReference type="ARBA" id="ARBA00022603"/>
    </source>
</evidence>
<dbReference type="GO" id="GO:0008175">
    <property type="term" value="F:tRNA methyltransferase activity"/>
    <property type="evidence" value="ECO:0007669"/>
    <property type="project" value="UniProtKB-ARBA"/>
</dbReference>
<dbReference type="PATRIC" id="fig|1227455.4.peg.2247"/>
<protein>
    <submittedName>
        <fullName evidence="4">Type 11 methyltransferase</fullName>
    </submittedName>
</protein>
<evidence type="ECO:0000259" key="3">
    <source>
        <dbReference type="Pfam" id="PF08241"/>
    </source>
</evidence>
<evidence type="ECO:0000313" key="4">
    <source>
        <dbReference type="EMBL" id="EMA44040.1"/>
    </source>
</evidence>
<dbReference type="PANTHER" id="PTHR13069">
    <property type="entry name" value="ALKYLATED DNA REPAIR PROTEIN ALKB HOMOLOG 8"/>
    <property type="match status" value="1"/>
</dbReference>
<comment type="caution">
    <text evidence="4">The sequence shown here is derived from an EMBL/GenBank/DDBJ whole genome shotgun (WGS) entry which is preliminary data.</text>
</comment>
<accession>M0MI05</accession>
<dbReference type="SUPFAM" id="SSF53335">
    <property type="entry name" value="S-adenosyl-L-methionine-dependent methyltransferases"/>
    <property type="match status" value="1"/>
</dbReference>
<dbReference type="CDD" id="cd02440">
    <property type="entry name" value="AdoMet_MTases"/>
    <property type="match status" value="1"/>
</dbReference>
<evidence type="ECO:0000313" key="5">
    <source>
        <dbReference type="Proteomes" id="UP000011669"/>
    </source>
</evidence>
<dbReference type="InterPro" id="IPR013216">
    <property type="entry name" value="Methyltransf_11"/>
</dbReference>
<dbReference type="GO" id="GO:0032259">
    <property type="term" value="P:methylation"/>
    <property type="evidence" value="ECO:0007669"/>
    <property type="project" value="UniProtKB-KW"/>
</dbReference>
<proteinExistence type="predicted"/>
<organism evidence="4 5">
    <name type="scientific">Halococcus saccharolyticus DSM 5350</name>
    <dbReference type="NCBI Taxonomy" id="1227455"/>
    <lineage>
        <taxon>Archaea</taxon>
        <taxon>Methanobacteriati</taxon>
        <taxon>Methanobacteriota</taxon>
        <taxon>Stenosarchaea group</taxon>
        <taxon>Halobacteria</taxon>
        <taxon>Halobacteriales</taxon>
        <taxon>Halococcaceae</taxon>
        <taxon>Halococcus</taxon>
    </lineage>
</organism>
<dbReference type="STRING" id="1227455.C449_10958"/>
<dbReference type="Gene3D" id="3.40.50.150">
    <property type="entry name" value="Vaccinia Virus protein VP39"/>
    <property type="match status" value="1"/>
</dbReference>
<dbReference type="PANTHER" id="PTHR13069:SF21">
    <property type="entry name" value="ALKYLATED DNA REPAIR PROTEIN ALKB HOMOLOG 8"/>
    <property type="match status" value="1"/>
</dbReference>
<keyword evidence="2 4" id="KW-0808">Transferase</keyword>
<sequence length="259" mass="28138">MNVTPVFRSVGNPFGSADRGAEGRTVEVVVGRTTDEDTMDENGHPTRRGVRETYDRIGSHFAETRAHPWPAVERFVERASPTTDAIEWGLDLGCGNARHAALLADRAEQVVGIDASRTVLDTARERIRGKKAGGAIELCQADATHLPLASDSVALGVYIATVHHLPTRDARVASLDELSRVLASGGRALVSAWSTSHETFDREEGFDTTVDWTLPGGETVPRYYHIYDPAEFERDVSASALGLERVFEETGNCYAVVCG</sequence>
<name>M0MI05_9EURY</name>
<gene>
    <name evidence="4" type="ORF">C449_10958</name>
</gene>
<dbReference type="GO" id="GO:0008757">
    <property type="term" value="F:S-adenosylmethionine-dependent methyltransferase activity"/>
    <property type="evidence" value="ECO:0007669"/>
    <property type="project" value="InterPro"/>
</dbReference>
<dbReference type="Proteomes" id="UP000011669">
    <property type="component" value="Unassembled WGS sequence"/>
</dbReference>
<dbReference type="InterPro" id="IPR051422">
    <property type="entry name" value="AlkB_tRNA_MeTrf/Diox"/>
</dbReference>
<dbReference type="InParanoid" id="M0MI05"/>
<dbReference type="GO" id="GO:0006400">
    <property type="term" value="P:tRNA modification"/>
    <property type="evidence" value="ECO:0007669"/>
    <property type="project" value="UniProtKB-ARBA"/>
</dbReference>